<reference evidence="3" key="1">
    <citation type="submission" date="2021-08" db="EMBL/GenBank/DDBJ databases">
        <title>WGS assembly of Ceratopteris richardii.</title>
        <authorList>
            <person name="Marchant D.B."/>
            <person name="Chen G."/>
            <person name="Jenkins J."/>
            <person name="Shu S."/>
            <person name="Leebens-Mack J."/>
            <person name="Grimwood J."/>
            <person name="Schmutz J."/>
            <person name="Soltis P."/>
            <person name="Soltis D."/>
            <person name="Chen Z.-H."/>
        </authorList>
    </citation>
    <scope>NUCLEOTIDE SEQUENCE</scope>
    <source>
        <strain evidence="3">Whitten #5841</strain>
        <tissue evidence="3">Leaf</tissue>
    </source>
</reference>
<dbReference type="OMA" id="RCLHAYS"/>
<sequence>MESCVWGRKFYVSLLRVCTQKKDLCTGFRVHADILKRALIEESSYVATTLINMYAKCGELVKANLLLDGLSNRDVFAWNALIGGYAQQGRGEEALKLYELMQSDSIPPDEVTFTCLLKASGSIGAVVRGEEVHDEIVRRGLFGKDIVLGNALVDMYAKCGILSKAQEIFDELPSTNVVSWNALIGGYAQHGHGKEALSCFEAMQSRGISPDAVTFACALKACSSIQAIKKGEEIHDAISKQGLLHKDAVLGNVLMDMYAKCGVFIKARKVFLELTVQSIISWNTLIAGYAQHGKGEEALACFEEMQDKGITPNAITFTCALKACTTVGALDRGQDLHDEISRQGLLHNSLALGNALIEMYSKCGVVAKAQAILDELPTRNLGSWNALITGYSQFGPDEDVLKCFNKMQCEGLEPSVLTFLCVLKSCARLGALDKGNEIYDEIMRRGLLDKDYVEFNQCLGNALVDMYAKCGALAKAMHIISELPVGDVVSWNAIIGGYSQQGQGESALECFELMQRKGIVPDAVTYTYIFKACGNIGALDKGTEIHNEIMEQRILEKDIVLRNAVVDMYSKCGATSKARQVLEAVPLQDVVSWNALLGGYAQQGHGRGALDCFESMQNSGIAPNAITFSCVLAACSHSGLLEEGQMCFLDMCTNYRIVPDLEHYTCIVDLFARAGHINKAVAMIEKMPSSTYPTVWAALLGACRKWGDMNIARWAFLHAIEISAGDAPLYVCMYNIYTARDTQEDTKSYLENLMYSSSCKSKIFSSQYSPTLFEFRDESLACPKPYYWNASLAGYSI</sequence>
<accession>A0A8T2RFV0</accession>
<keyword evidence="4" id="KW-1185">Reference proteome</keyword>
<dbReference type="FunFam" id="1.25.40.10:FF:000285">
    <property type="entry name" value="Pentatricopeptide repeat-containing protein, chloroplastic"/>
    <property type="match status" value="1"/>
</dbReference>
<comment type="caution">
    <text evidence="3">The sequence shown here is derived from an EMBL/GenBank/DDBJ whole genome shotgun (WGS) entry which is preliminary data.</text>
</comment>
<dbReference type="OrthoDB" id="185373at2759"/>
<dbReference type="FunFam" id="1.25.40.10:FF:000031">
    <property type="entry name" value="Pentatricopeptide repeat-containing protein mitochondrial"/>
    <property type="match status" value="3"/>
</dbReference>
<evidence type="ECO:0000256" key="1">
    <source>
        <dbReference type="ARBA" id="ARBA00022737"/>
    </source>
</evidence>
<dbReference type="InterPro" id="IPR011990">
    <property type="entry name" value="TPR-like_helical_dom_sf"/>
</dbReference>
<feature type="repeat" description="PPR" evidence="2">
    <location>
        <begin position="487"/>
        <end position="521"/>
    </location>
</feature>
<keyword evidence="1" id="KW-0677">Repeat</keyword>
<dbReference type="FunFam" id="1.25.40.10:FF:000144">
    <property type="entry name" value="Pentatricopeptide repeat-containing protein, mitochondrial"/>
    <property type="match status" value="1"/>
</dbReference>
<dbReference type="Proteomes" id="UP000825935">
    <property type="component" value="Chromosome 28"/>
</dbReference>
<feature type="repeat" description="PPR" evidence="2">
    <location>
        <begin position="176"/>
        <end position="210"/>
    </location>
</feature>
<dbReference type="PANTHER" id="PTHR47926">
    <property type="entry name" value="PENTATRICOPEPTIDE REPEAT-CONTAINING PROTEIN"/>
    <property type="match status" value="1"/>
</dbReference>
<dbReference type="EMBL" id="CM035433">
    <property type="protein sequence ID" value="KAH7294403.1"/>
    <property type="molecule type" value="Genomic_DNA"/>
</dbReference>
<dbReference type="Gene3D" id="1.25.40.10">
    <property type="entry name" value="Tetratricopeptide repeat domain"/>
    <property type="match status" value="6"/>
</dbReference>
<dbReference type="GO" id="GO:0009451">
    <property type="term" value="P:RNA modification"/>
    <property type="evidence" value="ECO:0007669"/>
    <property type="project" value="InterPro"/>
</dbReference>
<evidence type="ECO:0000256" key="2">
    <source>
        <dbReference type="PROSITE-ProRule" id="PRU00708"/>
    </source>
</evidence>
<feature type="repeat" description="PPR" evidence="2">
    <location>
        <begin position="589"/>
        <end position="623"/>
    </location>
</feature>
<dbReference type="GO" id="GO:0003723">
    <property type="term" value="F:RNA binding"/>
    <property type="evidence" value="ECO:0007669"/>
    <property type="project" value="InterPro"/>
</dbReference>
<dbReference type="FunFam" id="1.25.40.10:FF:000090">
    <property type="entry name" value="Pentatricopeptide repeat-containing protein, chloroplastic"/>
    <property type="match status" value="1"/>
</dbReference>
<feature type="repeat" description="PPR" evidence="2">
    <location>
        <begin position="278"/>
        <end position="312"/>
    </location>
</feature>
<dbReference type="InterPro" id="IPR046960">
    <property type="entry name" value="PPR_At4g14850-like_plant"/>
</dbReference>
<dbReference type="InterPro" id="IPR002885">
    <property type="entry name" value="PPR_rpt"/>
</dbReference>
<feature type="repeat" description="PPR" evidence="2">
    <location>
        <begin position="660"/>
        <end position="694"/>
    </location>
</feature>
<organism evidence="3 4">
    <name type="scientific">Ceratopteris richardii</name>
    <name type="common">Triangle waterfern</name>
    <dbReference type="NCBI Taxonomy" id="49495"/>
    <lineage>
        <taxon>Eukaryota</taxon>
        <taxon>Viridiplantae</taxon>
        <taxon>Streptophyta</taxon>
        <taxon>Embryophyta</taxon>
        <taxon>Tracheophyta</taxon>
        <taxon>Polypodiopsida</taxon>
        <taxon>Polypodiidae</taxon>
        <taxon>Polypodiales</taxon>
        <taxon>Pteridineae</taxon>
        <taxon>Pteridaceae</taxon>
        <taxon>Parkerioideae</taxon>
        <taxon>Ceratopteris</taxon>
    </lineage>
</organism>
<dbReference type="PROSITE" id="PS51375">
    <property type="entry name" value="PPR"/>
    <property type="match status" value="8"/>
</dbReference>
<proteinExistence type="predicted"/>
<evidence type="ECO:0000313" key="4">
    <source>
        <dbReference type="Proteomes" id="UP000825935"/>
    </source>
</evidence>
<name>A0A8T2RFV0_CERRI</name>
<dbReference type="Pfam" id="PF01535">
    <property type="entry name" value="PPR"/>
    <property type="match status" value="4"/>
</dbReference>
<protein>
    <recommendedName>
        <fullName evidence="5">Pentatricopeptide repeat-containing protein</fullName>
    </recommendedName>
</protein>
<dbReference type="Pfam" id="PF13041">
    <property type="entry name" value="PPR_2"/>
    <property type="match status" value="6"/>
</dbReference>
<dbReference type="NCBIfam" id="TIGR00756">
    <property type="entry name" value="PPR"/>
    <property type="match status" value="6"/>
</dbReference>
<evidence type="ECO:0000313" key="3">
    <source>
        <dbReference type="EMBL" id="KAH7294403.1"/>
    </source>
</evidence>
<dbReference type="AlphaFoldDB" id="A0A8T2RFV0"/>
<feature type="repeat" description="PPR" evidence="2">
    <location>
        <begin position="74"/>
        <end position="108"/>
    </location>
</feature>
<feature type="repeat" description="PPR" evidence="2">
    <location>
        <begin position="415"/>
        <end position="449"/>
    </location>
</feature>
<feature type="repeat" description="PPR" evidence="2">
    <location>
        <begin position="380"/>
        <end position="414"/>
    </location>
</feature>
<evidence type="ECO:0008006" key="5">
    <source>
        <dbReference type="Google" id="ProtNLM"/>
    </source>
</evidence>
<gene>
    <name evidence="3" type="ORF">KP509_28G069900</name>
</gene>